<dbReference type="PROSITE" id="PS50042">
    <property type="entry name" value="CNMP_BINDING_3"/>
    <property type="match status" value="1"/>
</dbReference>
<reference evidence="2 3" key="1">
    <citation type="submission" date="2018-06" db="EMBL/GenBank/DDBJ databases">
        <title>Genomic Encyclopedia of Archaeal and Bacterial Type Strains, Phase II (KMG-II): from individual species to whole genera.</title>
        <authorList>
            <person name="Goeker M."/>
        </authorList>
    </citation>
    <scope>NUCLEOTIDE SEQUENCE [LARGE SCALE GENOMIC DNA]</scope>
    <source>
        <strain evidence="2 3">DSM 27372</strain>
    </source>
</reference>
<feature type="domain" description="Cyclic nucleotide-binding" evidence="1">
    <location>
        <begin position="13"/>
        <end position="113"/>
    </location>
</feature>
<keyword evidence="3" id="KW-1185">Reference proteome</keyword>
<dbReference type="RefSeq" id="WP_110830891.1">
    <property type="nucleotide sequence ID" value="NZ_QKLU01000004.1"/>
</dbReference>
<dbReference type="OrthoDB" id="1044733at2"/>
<gene>
    <name evidence="2" type="ORF">B0O44_104196</name>
</gene>
<evidence type="ECO:0000313" key="2">
    <source>
        <dbReference type="EMBL" id="PYF74026.1"/>
    </source>
</evidence>
<organism evidence="2 3">
    <name type="scientific">Pedobacter nutrimenti</name>
    <dbReference type="NCBI Taxonomy" id="1241337"/>
    <lineage>
        <taxon>Bacteria</taxon>
        <taxon>Pseudomonadati</taxon>
        <taxon>Bacteroidota</taxon>
        <taxon>Sphingobacteriia</taxon>
        <taxon>Sphingobacteriales</taxon>
        <taxon>Sphingobacteriaceae</taxon>
        <taxon>Pedobacter</taxon>
    </lineage>
</organism>
<dbReference type="SUPFAM" id="SSF51206">
    <property type="entry name" value="cAMP-binding domain-like"/>
    <property type="match status" value="1"/>
</dbReference>
<name>A0A318UCB6_9SPHI</name>
<dbReference type="CDD" id="cd00038">
    <property type="entry name" value="CAP_ED"/>
    <property type="match status" value="1"/>
</dbReference>
<evidence type="ECO:0000259" key="1">
    <source>
        <dbReference type="PROSITE" id="PS50042"/>
    </source>
</evidence>
<dbReference type="Gene3D" id="2.60.120.10">
    <property type="entry name" value="Jelly Rolls"/>
    <property type="match status" value="1"/>
</dbReference>
<proteinExistence type="predicted"/>
<dbReference type="Pfam" id="PF00027">
    <property type="entry name" value="cNMP_binding"/>
    <property type="match status" value="1"/>
</dbReference>
<dbReference type="Proteomes" id="UP000248198">
    <property type="component" value="Unassembled WGS sequence"/>
</dbReference>
<protein>
    <submittedName>
        <fullName evidence="2">CRP-like cAMP-binding protein</fullName>
    </submittedName>
</protein>
<dbReference type="InterPro" id="IPR018490">
    <property type="entry name" value="cNMP-bd_dom_sf"/>
</dbReference>
<evidence type="ECO:0000313" key="3">
    <source>
        <dbReference type="Proteomes" id="UP000248198"/>
    </source>
</evidence>
<dbReference type="InterPro" id="IPR000595">
    <property type="entry name" value="cNMP-bd_dom"/>
</dbReference>
<dbReference type="AlphaFoldDB" id="A0A318UCB6"/>
<sequence length="190" mass="22183">MELFQTIYHHSLLRPENYKLIGEAHTRVEFSQGDLLLEKGKISKSFYLIEKGLLRSFLYDYNGNEITTEFYCPGEILIESLSLFHRIPSAENFQALSGGIAWKIEYDAFQQLLHNIEGFREWGRAWATNQLFILKQRSIHALTINATDRYLNLIKERTQIVTQSPLKYIASYLGITDTSLSRIRKEIFKD</sequence>
<accession>A0A318UCB6</accession>
<comment type="caution">
    <text evidence="2">The sequence shown here is derived from an EMBL/GenBank/DDBJ whole genome shotgun (WGS) entry which is preliminary data.</text>
</comment>
<dbReference type="EMBL" id="QKLU01000004">
    <property type="protein sequence ID" value="PYF74026.1"/>
    <property type="molecule type" value="Genomic_DNA"/>
</dbReference>
<dbReference type="InterPro" id="IPR014710">
    <property type="entry name" value="RmlC-like_jellyroll"/>
</dbReference>